<evidence type="ECO:0008006" key="3">
    <source>
        <dbReference type="Google" id="ProtNLM"/>
    </source>
</evidence>
<dbReference type="AlphaFoldDB" id="A0AAU8ZJ72"/>
<dbReference type="RefSeq" id="WP_070579061.1">
    <property type="nucleotide sequence ID" value="NZ_CAXONK010000014.1"/>
</dbReference>
<evidence type="ECO:0000313" key="2">
    <source>
        <dbReference type="Proteomes" id="UP000244682"/>
    </source>
</evidence>
<dbReference type="EMBL" id="CP028956">
    <property type="protein sequence ID" value="AWC93185.1"/>
    <property type="molecule type" value="Genomic_DNA"/>
</dbReference>
<dbReference type="Proteomes" id="UP000244682">
    <property type="component" value="Chromosome"/>
</dbReference>
<gene>
    <name evidence="1" type="ORF">AM380_05800</name>
</gene>
<reference evidence="1 2" key="1">
    <citation type="submission" date="2018-04" db="EMBL/GenBank/DDBJ databases">
        <title>Whole genome sequencing of Morganella morganii AR_0133.</title>
        <authorList>
            <person name="Conlan S."/>
            <person name="Thomas P.J."/>
            <person name="Mullikin J."/>
            <person name="Frank K.M."/>
            <person name="Segre J.A."/>
        </authorList>
    </citation>
    <scope>NUCLEOTIDE SEQUENCE [LARGE SCALE GENOMIC DNA]</scope>
    <source>
        <strain evidence="1 2">AR_0133</strain>
    </source>
</reference>
<sequence length="302" mass="34810">MALPERRYYTLDKAIKVIGNEIEFSDLIHFASIGLLQLCIKIPAAGFHFFNENDEVFKIEIESNSTLWLEEESRLENEAEIKKIIDEYGKIPDKNSQLSYRYFHYSSDYFSITEAFDNLRNEKKIDKIDGLVAIPHTSISSDELDIVNEVTDIILVDSFDIPRCENFKKTSDYAPSDFYLSDWYEAKVKDLLITDHELSILMDGGHIVDEGLARNNSNIKNSRYEKKTKNKERTTANQATYIKFLLLLSGFTNDELRQSPQTLLDLISKKSIAAGIEMPVISDNTMKDWLSRARDIQILQPK</sequence>
<evidence type="ECO:0000313" key="1">
    <source>
        <dbReference type="EMBL" id="AWC93185.1"/>
    </source>
</evidence>
<accession>A0AAU8ZJ72</accession>
<organism evidence="1 2">
    <name type="scientific">Morganella morganii</name>
    <name type="common">Proteus morganii</name>
    <dbReference type="NCBI Taxonomy" id="582"/>
    <lineage>
        <taxon>Bacteria</taxon>
        <taxon>Pseudomonadati</taxon>
        <taxon>Pseudomonadota</taxon>
        <taxon>Gammaproteobacteria</taxon>
        <taxon>Enterobacterales</taxon>
        <taxon>Morganellaceae</taxon>
        <taxon>Morganella</taxon>
    </lineage>
</organism>
<protein>
    <recommendedName>
        <fullName evidence="3">DUF4388 domain-containing protein</fullName>
    </recommendedName>
</protein>
<name>A0AAU8ZJ72_MORMO</name>
<proteinExistence type="predicted"/>